<proteinExistence type="predicted"/>
<name>A0ABN2MBU0_9MICO</name>
<evidence type="ECO:0000313" key="1">
    <source>
        <dbReference type="EMBL" id="GAA1818863.1"/>
    </source>
</evidence>
<sequence length="219" mass="23073">MLHERRIRVLRSAVIAAMISALSLGSLFVARPAAADDEITYGDVLSHFQAAEGAGGVIDQLAGPPAADLAGPAVFLEHGIRPFVDFPWNGSSVCEDDWQLLVLALIVGAVEGEPPVKRDVGVALLAPTTVDLYLDGIRLEDTERSPIKRLISGIAALEDGTIVEVTDGWWIQTGAFRAPGELTIGSHTFGAVITIPDVGEFVLEEITFSVDASGTGSCP</sequence>
<protein>
    <submittedName>
        <fullName evidence="1">Uncharacterized protein</fullName>
    </submittedName>
</protein>
<dbReference type="Proteomes" id="UP001500002">
    <property type="component" value="Unassembled WGS sequence"/>
</dbReference>
<dbReference type="RefSeq" id="WP_344297289.1">
    <property type="nucleotide sequence ID" value="NZ_BAAANJ010000018.1"/>
</dbReference>
<dbReference type="EMBL" id="BAAANJ010000018">
    <property type="protein sequence ID" value="GAA1818863.1"/>
    <property type="molecule type" value="Genomic_DNA"/>
</dbReference>
<keyword evidence="2" id="KW-1185">Reference proteome</keyword>
<reference evidence="1 2" key="1">
    <citation type="journal article" date="2019" name="Int. J. Syst. Evol. Microbiol.">
        <title>The Global Catalogue of Microorganisms (GCM) 10K type strain sequencing project: providing services to taxonomists for standard genome sequencing and annotation.</title>
        <authorList>
            <consortium name="The Broad Institute Genomics Platform"/>
            <consortium name="The Broad Institute Genome Sequencing Center for Infectious Disease"/>
            <person name="Wu L."/>
            <person name="Ma J."/>
        </authorList>
    </citation>
    <scope>NUCLEOTIDE SEQUENCE [LARGE SCALE GENOMIC DNA]</scope>
    <source>
        <strain evidence="1 2">JCM 14322</strain>
    </source>
</reference>
<accession>A0ABN2MBU0</accession>
<organism evidence="1 2">
    <name type="scientific">Agromyces neolithicus</name>
    <dbReference type="NCBI Taxonomy" id="269420"/>
    <lineage>
        <taxon>Bacteria</taxon>
        <taxon>Bacillati</taxon>
        <taxon>Actinomycetota</taxon>
        <taxon>Actinomycetes</taxon>
        <taxon>Micrococcales</taxon>
        <taxon>Microbacteriaceae</taxon>
        <taxon>Agromyces</taxon>
    </lineage>
</organism>
<evidence type="ECO:0000313" key="2">
    <source>
        <dbReference type="Proteomes" id="UP001500002"/>
    </source>
</evidence>
<gene>
    <name evidence="1" type="ORF">GCM10009749_31380</name>
</gene>
<comment type="caution">
    <text evidence="1">The sequence shown here is derived from an EMBL/GenBank/DDBJ whole genome shotgun (WGS) entry which is preliminary data.</text>
</comment>